<proteinExistence type="predicted"/>
<feature type="region of interest" description="Disordered" evidence="1">
    <location>
        <begin position="268"/>
        <end position="301"/>
    </location>
</feature>
<accession>A0AAU2A9G7</accession>
<dbReference type="GO" id="GO:0016702">
    <property type="term" value="F:oxidoreductase activity, acting on single donors with incorporation of molecular oxygen, incorporation of two atoms of oxygen"/>
    <property type="evidence" value="ECO:0007669"/>
    <property type="project" value="InterPro"/>
</dbReference>
<dbReference type="InterPro" id="IPR015889">
    <property type="entry name" value="Intradiol_dOase_core"/>
</dbReference>
<organism evidence="3">
    <name type="scientific">Streptomyces sp. NBC_00093</name>
    <dbReference type="NCBI Taxonomy" id="2975649"/>
    <lineage>
        <taxon>Bacteria</taxon>
        <taxon>Bacillati</taxon>
        <taxon>Actinomycetota</taxon>
        <taxon>Actinomycetes</taxon>
        <taxon>Kitasatosporales</taxon>
        <taxon>Streptomycetaceae</taxon>
        <taxon>Streptomyces</taxon>
    </lineage>
</organism>
<dbReference type="EMBL" id="CP108222">
    <property type="protein sequence ID" value="WTT20191.1"/>
    <property type="molecule type" value="Genomic_DNA"/>
</dbReference>
<name>A0AAU2A9G7_9ACTN</name>
<feature type="domain" description="Intradiol ring-cleavage dioxygenases" evidence="2">
    <location>
        <begin position="73"/>
        <end position="189"/>
    </location>
</feature>
<keyword evidence="3" id="KW-0223">Dioxygenase</keyword>
<dbReference type="GO" id="GO:0005506">
    <property type="term" value="F:iron ion binding"/>
    <property type="evidence" value="ECO:0007669"/>
    <property type="project" value="InterPro"/>
</dbReference>
<gene>
    <name evidence="3" type="ORF">OHA22_34015</name>
</gene>
<dbReference type="Pfam" id="PF00775">
    <property type="entry name" value="Dioxygenase_C"/>
    <property type="match status" value="1"/>
</dbReference>
<dbReference type="InterPro" id="IPR000627">
    <property type="entry name" value="Intradiol_dOase_C"/>
</dbReference>
<dbReference type="Gene3D" id="2.60.130.10">
    <property type="entry name" value="Aromatic compound dioxygenase"/>
    <property type="match status" value="1"/>
</dbReference>
<dbReference type="CDD" id="cd03457">
    <property type="entry name" value="intradiol_dioxygenase_like"/>
    <property type="match status" value="1"/>
</dbReference>
<dbReference type="PANTHER" id="PTHR34315">
    <property type="match status" value="1"/>
</dbReference>
<sequence length="301" mass="31312">MNDSDITGRTDLSRRRALALTGVTAGAGLGLALTSCSSDSDSDTSAAAASPTPSASAAAVSGDVCVLNSSVTEGPYYLEDQLFRKDITEGKKGVPLTVKLTVRDQTEDCGPVVGAAVEIWHCDAWGYYSGYTTTSPGGTSVPSESEDTSGANDKTFLRGFQTTNADGIVEFTTIYPGWYTPRTTHIHVKVHTGGKKADNTYEGGKVNWTGQLFFEDKYGDEVYKVTPYSQHVGTFTKLDDDMVYGGGGAKDGLMTLTGDISKGFTGTLTVGIDPDKENTGAGTGGGGSRPPSGPPPSGSPN</sequence>
<dbReference type="PROSITE" id="PS51318">
    <property type="entry name" value="TAT"/>
    <property type="match status" value="1"/>
</dbReference>
<dbReference type="InterPro" id="IPR006311">
    <property type="entry name" value="TAT_signal"/>
</dbReference>
<evidence type="ECO:0000313" key="3">
    <source>
        <dbReference type="EMBL" id="WTT20191.1"/>
    </source>
</evidence>
<protein>
    <submittedName>
        <fullName evidence="3">Intradiol ring-cleavage dioxygenase</fullName>
    </submittedName>
</protein>
<evidence type="ECO:0000256" key="1">
    <source>
        <dbReference type="SAM" id="MobiDB-lite"/>
    </source>
</evidence>
<dbReference type="AlphaFoldDB" id="A0AAU2A9G7"/>
<dbReference type="PANTHER" id="PTHR34315:SF1">
    <property type="entry name" value="INTRADIOL RING-CLEAVAGE DIOXYGENASES DOMAIN-CONTAINING PROTEIN-RELATED"/>
    <property type="match status" value="1"/>
</dbReference>
<reference evidence="3" key="1">
    <citation type="submission" date="2022-10" db="EMBL/GenBank/DDBJ databases">
        <title>The complete genomes of actinobacterial strains from the NBC collection.</title>
        <authorList>
            <person name="Joergensen T.S."/>
            <person name="Alvarez Arevalo M."/>
            <person name="Sterndorff E.B."/>
            <person name="Faurdal D."/>
            <person name="Vuksanovic O."/>
            <person name="Mourched A.-S."/>
            <person name="Charusanti P."/>
            <person name="Shaw S."/>
            <person name="Blin K."/>
            <person name="Weber T."/>
        </authorList>
    </citation>
    <scope>NUCLEOTIDE SEQUENCE</scope>
    <source>
        <strain evidence="3">NBC_00093</strain>
    </source>
</reference>
<dbReference type="SUPFAM" id="SSF49482">
    <property type="entry name" value="Aromatic compound dioxygenase"/>
    <property type="match status" value="1"/>
</dbReference>
<evidence type="ECO:0000259" key="2">
    <source>
        <dbReference type="Pfam" id="PF00775"/>
    </source>
</evidence>
<keyword evidence="3" id="KW-0560">Oxidoreductase</keyword>
<feature type="compositionally biased region" description="Pro residues" evidence="1">
    <location>
        <begin position="291"/>
        <end position="301"/>
    </location>
</feature>